<gene>
    <name evidence="7" type="ORF">G7Z17_g9798</name>
</gene>
<dbReference type="GO" id="GO:0008610">
    <property type="term" value="P:lipid biosynthetic process"/>
    <property type="evidence" value="ECO:0007669"/>
    <property type="project" value="InterPro"/>
</dbReference>
<feature type="transmembrane region" description="Helical" evidence="5">
    <location>
        <begin position="163"/>
        <end position="183"/>
    </location>
</feature>
<evidence type="ECO:0000313" key="7">
    <source>
        <dbReference type="EMBL" id="KAF7544617.1"/>
    </source>
</evidence>
<evidence type="ECO:0000256" key="2">
    <source>
        <dbReference type="ARBA" id="ARBA00022692"/>
    </source>
</evidence>
<dbReference type="Proteomes" id="UP000722485">
    <property type="component" value="Unassembled WGS sequence"/>
</dbReference>
<name>A0A9P5H8F6_9HYPO</name>
<proteinExistence type="predicted"/>
<reference evidence="7" key="1">
    <citation type="submission" date="2020-03" db="EMBL/GenBank/DDBJ databases">
        <title>Draft Genome Sequence of Cylindrodendrum hubeiense.</title>
        <authorList>
            <person name="Buettner E."/>
            <person name="Kellner H."/>
        </authorList>
    </citation>
    <scope>NUCLEOTIDE SEQUENCE</scope>
    <source>
        <strain evidence="7">IHI 201604</strain>
    </source>
</reference>
<dbReference type="GO" id="GO:0016491">
    <property type="term" value="F:oxidoreductase activity"/>
    <property type="evidence" value="ECO:0007669"/>
    <property type="project" value="InterPro"/>
</dbReference>
<evidence type="ECO:0000313" key="8">
    <source>
        <dbReference type="Proteomes" id="UP000722485"/>
    </source>
</evidence>
<sequence>MDVVLELTDTFITDYAFAYLLPKRPAPYDFPATGANATAAAQTFSPWTYKPATKFISVEPSQYAYMSAWDRDHMMRQFITLYLITWIFGLAVYFIVAALSYQFIFDKRTFNHPRFLKNQVRLEMISANKALPVMALITAPIFLAEVRGYGKLYDTTEEGPGLWYNYFQFPLFLVFTDFCIYWAHRWLHLPSVYKYLHKPHHKWIMPTPFASHAFHPFDGYVQSLPYHIFPFIFPLQKMAYVALFIFVNLWAVMIHDGEYMTNNPFINGAACHSLHHSRFEVNYGQFFTAFDRLGGTYRMPEAWMFQREENMSQKRWNSEAKKVDELVKEVEGGDERMYDEGKAGSKKTQ</sequence>
<keyword evidence="8" id="KW-1185">Reference proteome</keyword>
<accession>A0A9P5H8F6</accession>
<evidence type="ECO:0000256" key="4">
    <source>
        <dbReference type="ARBA" id="ARBA00023136"/>
    </source>
</evidence>
<protein>
    <recommendedName>
        <fullName evidence="6">Fatty acid hydroxylase domain-containing protein</fullName>
    </recommendedName>
</protein>
<feature type="domain" description="Fatty acid hydroxylase" evidence="6">
    <location>
        <begin position="170"/>
        <end position="296"/>
    </location>
</feature>
<dbReference type="GO" id="GO:0016020">
    <property type="term" value="C:membrane"/>
    <property type="evidence" value="ECO:0007669"/>
    <property type="project" value="UniProtKB-SubCell"/>
</dbReference>
<keyword evidence="2 5" id="KW-0812">Transmembrane</keyword>
<dbReference type="InterPro" id="IPR006694">
    <property type="entry name" value="Fatty_acid_hydroxylase"/>
</dbReference>
<feature type="transmembrane region" description="Helical" evidence="5">
    <location>
        <begin position="125"/>
        <end position="143"/>
    </location>
</feature>
<feature type="transmembrane region" description="Helical" evidence="5">
    <location>
        <begin position="238"/>
        <end position="255"/>
    </location>
</feature>
<dbReference type="GO" id="GO:0005506">
    <property type="term" value="F:iron ion binding"/>
    <property type="evidence" value="ECO:0007669"/>
    <property type="project" value="InterPro"/>
</dbReference>
<dbReference type="OrthoDB" id="6354873at2759"/>
<keyword evidence="4 5" id="KW-0472">Membrane</keyword>
<comment type="caution">
    <text evidence="7">The sequence shown here is derived from an EMBL/GenBank/DDBJ whole genome shotgun (WGS) entry which is preliminary data.</text>
</comment>
<organism evidence="7 8">
    <name type="scientific">Cylindrodendrum hubeiense</name>
    <dbReference type="NCBI Taxonomy" id="595255"/>
    <lineage>
        <taxon>Eukaryota</taxon>
        <taxon>Fungi</taxon>
        <taxon>Dikarya</taxon>
        <taxon>Ascomycota</taxon>
        <taxon>Pezizomycotina</taxon>
        <taxon>Sordariomycetes</taxon>
        <taxon>Hypocreomycetidae</taxon>
        <taxon>Hypocreales</taxon>
        <taxon>Nectriaceae</taxon>
        <taxon>Cylindrodendrum</taxon>
    </lineage>
</organism>
<feature type="transmembrane region" description="Helical" evidence="5">
    <location>
        <begin position="79"/>
        <end position="104"/>
    </location>
</feature>
<evidence type="ECO:0000256" key="3">
    <source>
        <dbReference type="ARBA" id="ARBA00022989"/>
    </source>
</evidence>
<dbReference type="EMBL" id="JAANBB010000294">
    <property type="protein sequence ID" value="KAF7544617.1"/>
    <property type="molecule type" value="Genomic_DNA"/>
</dbReference>
<dbReference type="InterPro" id="IPR050307">
    <property type="entry name" value="Sterol_Desaturase_Related"/>
</dbReference>
<evidence type="ECO:0000256" key="1">
    <source>
        <dbReference type="ARBA" id="ARBA00004370"/>
    </source>
</evidence>
<evidence type="ECO:0000256" key="5">
    <source>
        <dbReference type="SAM" id="Phobius"/>
    </source>
</evidence>
<evidence type="ECO:0000259" key="6">
    <source>
        <dbReference type="Pfam" id="PF04116"/>
    </source>
</evidence>
<comment type="subcellular location">
    <subcellularLocation>
        <location evidence="1">Membrane</location>
    </subcellularLocation>
</comment>
<dbReference type="AlphaFoldDB" id="A0A9P5H8F6"/>
<keyword evidence="3 5" id="KW-1133">Transmembrane helix</keyword>
<dbReference type="PANTHER" id="PTHR11863">
    <property type="entry name" value="STEROL DESATURASE"/>
    <property type="match status" value="1"/>
</dbReference>
<dbReference type="Pfam" id="PF04116">
    <property type="entry name" value="FA_hydroxylase"/>
    <property type="match status" value="1"/>
</dbReference>